<dbReference type="PANTHER" id="PTHR10443:SF12">
    <property type="entry name" value="DIPEPTIDASE"/>
    <property type="match status" value="1"/>
</dbReference>
<proteinExistence type="predicted"/>
<dbReference type="Gene3D" id="3.20.20.140">
    <property type="entry name" value="Metal-dependent hydrolases"/>
    <property type="match status" value="1"/>
</dbReference>
<accession>A0A919E5M3</accession>
<dbReference type="InterPro" id="IPR032466">
    <property type="entry name" value="Metal_Hydrolase"/>
</dbReference>
<dbReference type="Pfam" id="PF01244">
    <property type="entry name" value="Peptidase_M19"/>
    <property type="match status" value="1"/>
</dbReference>
<dbReference type="PROSITE" id="PS51365">
    <property type="entry name" value="RENAL_DIPEPTIDASE_2"/>
    <property type="match status" value="1"/>
</dbReference>
<reference evidence="1" key="2">
    <citation type="submission" date="2020-09" db="EMBL/GenBank/DDBJ databases">
        <authorList>
            <person name="Sun Q."/>
            <person name="Kim S."/>
        </authorList>
    </citation>
    <scope>NUCLEOTIDE SEQUENCE</scope>
    <source>
        <strain evidence="1">KCTC 42590</strain>
    </source>
</reference>
<dbReference type="GO" id="GO:0006508">
    <property type="term" value="P:proteolysis"/>
    <property type="evidence" value="ECO:0007669"/>
    <property type="project" value="InterPro"/>
</dbReference>
<dbReference type="PANTHER" id="PTHR10443">
    <property type="entry name" value="MICROSOMAL DIPEPTIDASE"/>
    <property type="match status" value="1"/>
</dbReference>
<organism evidence="1 2">
    <name type="scientific">Kordiimonas sediminis</name>
    <dbReference type="NCBI Taxonomy" id="1735581"/>
    <lineage>
        <taxon>Bacteria</taxon>
        <taxon>Pseudomonadati</taxon>
        <taxon>Pseudomonadota</taxon>
        <taxon>Alphaproteobacteria</taxon>
        <taxon>Kordiimonadales</taxon>
        <taxon>Kordiimonadaceae</taxon>
        <taxon>Kordiimonas</taxon>
    </lineage>
</organism>
<name>A0A919E5M3_9PROT</name>
<dbReference type="AlphaFoldDB" id="A0A919E5M3"/>
<reference evidence="1" key="1">
    <citation type="journal article" date="2014" name="Int. J. Syst. Evol. Microbiol.">
        <title>Complete genome sequence of Corynebacterium casei LMG S-19264T (=DSM 44701T), isolated from a smear-ripened cheese.</title>
        <authorList>
            <consortium name="US DOE Joint Genome Institute (JGI-PGF)"/>
            <person name="Walter F."/>
            <person name="Albersmeier A."/>
            <person name="Kalinowski J."/>
            <person name="Ruckert C."/>
        </authorList>
    </citation>
    <scope>NUCLEOTIDE SEQUENCE</scope>
    <source>
        <strain evidence="1">KCTC 42590</strain>
    </source>
</reference>
<dbReference type="InterPro" id="IPR008257">
    <property type="entry name" value="Pept_M19"/>
</dbReference>
<dbReference type="CDD" id="cd01301">
    <property type="entry name" value="rDP_like"/>
    <property type="match status" value="1"/>
</dbReference>
<gene>
    <name evidence="1" type="ORF">GCM10017044_06020</name>
</gene>
<evidence type="ECO:0000313" key="2">
    <source>
        <dbReference type="Proteomes" id="UP000630923"/>
    </source>
</evidence>
<dbReference type="Proteomes" id="UP000630923">
    <property type="component" value="Unassembled WGS sequence"/>
</dbReference>
<sequence>MFTASGYADPASNSREMSLAEIRQFHDSLLTLDSHVDIPENFATDVVDPARRDRQQVDLVKMKEGGLDAAFFIVYVGQNYRNDWEYKAAHDAALNKFRAIHRMVQQNSETIGFAQSVADVRALYDQKKKIALIGIENGFVIGKDIGRLKEYYDLGARYMTLTHMGHNDIADSSDPKARFSDQRSEHGGLSDFGRSVIMEMNRLGIMVDVSHTAKETVMEAVALSAAPVIASHSGVASVRSHSRNLDDEQLRAIAAKGGVIQVTAVDEFLLDQPSEMWREIFALRREMGILDLEYMAIIDPEIVAEYQKRLEAEILPKWRRVTLDDFLDHVDHAVKIAGIDHVGIASDFDGGGGVLGWDHAGESLNVTKGLLRRGYSRAAIQKLWGENLLRVMGHVETVARESGIAE</sequence>
<evidence type="ECO:0000313" key="1">
    <source>
        <dbReference type="EMBL" id="GHF14718.1"/>
    </source>
</evidence>
<protein>
    <submittedName>
        <fullName evidence="1">Dipeptidase</fullName>
    </submittedName>
</protein>
<dbReference type="GO" id="GO:0070573">
    <property type="term" value="F:metallodipeptidase activity"/>
    <property type="evidence" value="ECO:0007669"/>
    <property type="project" value="InterPro"/>
</dbReference>
<dbReference type="SUPFAM" id="SSF51556">
    <property type="entry name" value="Metallo-dependent hydrolases"/>
    <property type="match status" value="1"/>
</dbReference>
<comment type="caution">
    <text evidence="1">The sequence shown here is derived from an EMBL/GenBank/DDBJ whole genome shotgun (WGS) entry which is preliminary data.</text>
</comment>
<dbReference type="Gene3D" id="1.10.287.650">
    <property type="entry name" value="L27 domain"/>
    <property type="match status" value="1"/>
</dbReference>
<keyword evidence="2" id="KW-1185">Reference proteome</keyword>
<dbReference type="EMBL" id="BNCI01000001">
    <property type="protein sequence ID" value="GHF14718.1"/>
    <property type="molecule type" value="Genomic_DNA"/>
</dbReference>